<evidence type="ECO:0000313" key="2">
    <source>
        <dbReference type="EMBL" id="BAL80409.1"/>
    </source>
</evidence>
<dbReference type="AlphaFoldDB" id="A0A7U6GDJ1"/>
<reference evidence="2 3" key="1">
    <citation type="submission" date="2011-01" db="EMBL/GenBank/DDBJ databases">
        <title>Whole genome sequence of Caldisericum exile AZM16c01.</title>
        <authorList>
            <person name="Narita-Yamada S."/>
            <person name="Kawakoshi A."/>
            <person name="Nakamura S."/>
            <person name="Sasagawa M."/>
            <person name="Fukada J."/>
            <person name="Sekine M."/>
            <person name="Kato Y."/>
            <person name="Fukai R."/>
            <person name="Sasaki K."/>
            <person name="Hanamaki A."/>
            <person name="Narita H."/>
            <person name="Konno Y."/>
            <person name="Mori K."/>
            <person name="Yamazaki S."/>
            <person name="Suzuki K."/>
            <person name="Fujita N."/>
        </authorList>
    </citation>
    <scope>NUCLEOTIDE SEQUENCE [LARGE SCALE GENOMIC DNA]</scope>
    <source>
        <strain evidence="3">DSM 21853 / NBRC 104410 / AZM16c01</strain>
    </source>
</reference>
<dbReference type="KEGG" id="cex:CSE_02830"/>
<dbReference type="EMBL" id="AP012051">
    <property type="protein sequence ID" value="BAL80409.1"/>
    <property type="molecule type" value="Genomic_DNA"/>
</dbReference>
<feature type="coiled-coil region" evidence="1">
    <location>
        <begin position="58"/>
        <end position="85"/>
    </location>
</feature>
<dbReference type="InterPro" id="IPR035205">
    <property type="entry name" value="DUF5320"/>
</dbReference>
<dbReference type="Pfam" id="PF17253">
    <property type="entry name" value="DUF5320"/>
    <property type="match status" value="1"/>
</dbReference>
<keyword evidence="3" id="KW-1185">Reference proteome</keyword>
<organism evidence="2 3">
    <name type="scientific">Caldisericum exile (strain DSM 21853 / NBRC 104410 / AZM16c01)</name>
    <dbReference type="NCBI Taxonomy" id="511051"/>
    <lineage>
        <taxon>Bacteria</taxon>
        <taxon>Pseudomonadati</taxon>
        <taxon>Caldisericota/Cryosericota group</taxon>
        <taxon>Caldisericota</taxon>
        <taxon>Caldisericia</taxon>
        <taxon>Caldisericales</taxon>
        <taxon>Caldisericaceae</taxon>
        <taxon>Caldisericum</taxon>
    </lineage>
</organism>
<evidence type="ECO:0000313" key="3">
    <source>
        <dbReference type="Proteomes" id="UP000004793"/>
    </source>
</evidence>
<evidence type="ECO:0008006" key="4">
    <source>
        <dbReference type="Google" id="ProtNLM"/>
    </source>
</evidence>
<gene>
    <name evidence="2" type="ordered locus">CSE_02830</name>
</gene>
<sequence>MPLGDRTGPLGLGPRTRRGLGYCVGYGFRYGFGRGFGWGGRFVPYYGYPFGYSPSDEKAILTEELKALENELNAIKSRLAELEKEG</sequence>
<dbReference type="RefSeq" id="WP_014452816.1">
    <property type="nucleotide sequence ID" value="NC_017096.1"/>
</dbReference>
<name>A0A7U6GDJ1_CALEA</name>
<proteinExistence type="predicted"/>
<dbReference type="Proteomes" id="UP000004793">
    <property type="component" value="Chromosome"/>
</dbReference>
<keyword evidence="1" id="KW-0175">Coiled coil</keyword>
<evidence type="ECO:0000256" key="1">
    <source>
        <dbReference type="SAM" id="Coils"/>
    </source>
</evidence>
<accession>A0A7U6GDJ1</accession>
<protein>
    <recommendedName>
        <fullName evidence="4">DUF5320 domain-containing protein</fullName>
    </recommendedName>
</protein>